<keyword evidence="2" id="KW-1185">Reference proteome</keyword>
<accession>A0ABR1D023</accession>
<gene>
    <name evidence="1" type="primary">Necator_chrIII.g11684</name>
    <name evidence="1" type="ORF">RB195_010919</name>
</gene>
<dbReference type="Proteomes" id="UP001303046">
    <property type="component" value="Unassembled WGS sequence"/>
</dbReference>
<protein>
    <submittedName>
        <fullName evidence="1">Uncharacterized protein</fullName>
    </submittedName>
</protein>
<proteinExistence type="predicted"/>
<evidence type="ECO:0000313" key="1">
    <source>
        <dbReference type="EMBL" id="KAK6743914.1"/>
    </source>
</evidence>
<organism evidence="1 2">
    <name type="scientific">Necator americanus</name>
    <name type="common">Human hookworm</name>
    <dbReference type="NCBI Taxonomy" id="51031"/>
    <lineage>
        <taxon>Eukaryota</taxon>
        <taxon>Metazoa</taxon>
        <taxon>Ecdysozoa</taxon>
        <taxon>Nematoda</taxon>
        <taxon>Chromadorea</taxon>
        <taxon>Rhabditida</taxon>
        <taxon>Rhabditina</taxon>
        <taxon>Rhabditomorpha</taxon>
        <taxon>Strongyloidea</taxon>
        <taxon>Ancylostomatidae</taxon>
        <taxon>Bunostominae</taxon>
        <taxon>Necator</taxon>
    </lineage>
</organism>
<reference evidence="1 2" key="1">
    <citation type="submission" date="2023-08" db="EMBL/GenBank/DDBJ databases">
        <title>A Necator americanus chromosomal reference genome.</title>
        <authorList>
            <person name="Ilik V."/>
            <person name="Petrzelkova K.J."/>
            <person name="Pardy F."/>
            <person name="Fuh T."/>
            <person name="Niatou-Singa F.S."/>
            <person name="Gouil Q."/>
            <person name="Baker L."/>
            <person name="Ritchie M.E."/>
            <person name="Jex A.R."/>
            <person name="Gazzola D."/>
            <person name="Li H."/>
            <person name="Toshio Fujiwara R."/>
            <person name="Zhan B."/>
            <person name="Aroian R.V."/>
            <person name="Pafco B."/>
            <person name="Schwarz E.M."/>
        </authorList>
    </citation>
    <scope>NUCLEOTIDE SEQUENCE [LARGE SCALE GENOMIC DNA]</scope>
    <source>
        <strain evidence="1 2">Aroian</strain>
        <tissue evidence="1">Whole animal</tissue>
    </source>
</reference>
<name>A0ABR1D023_NECAM</name>
<comment type="caution">
    <text evidence="1">The sequence shown here is derived from an EMBL/GenBank/DDBJ whole genome shotgun (WGS) entry which is preliminary data.</text>
</comment>
<evidence type="ECO:0000313" key="2">
    <source>
        <dbReference type="Proteomes" id="UP001303046"/>
    </source>
</evidence>
<sequence length="194" mass="21886">MFAKIRSFQFSPPHSLISLFPLDVRVVDSLISGFNLLVISAYIGGEKLADFRRNDQHQLPYYFHCERAPVTSLQISLSVKISDPLQNNSSTTTSSNTIVVYFILVMHLSEAEEPMQLGWRSDLHQLQLEMQALAVLKEALVVLRRSEAVLLADVQQKAEALLNRAEELHKEVVVGGPQQWKRSGLRSIGLCWKS</sequence>
<dbReference type="EMBL" id="JAVFWL010000003">
    <property type="protein sequence ID" value="KAK6743914.1"/>
    <property type="molecule type" value="Genomic_DNA"/>
</dbReference>